<evidence type="ECO:0000313" key="2">
    <source>
        <dbReference type="EMBL" id="SFQ07179.1"/>
    </source>
</evidence>
<organism evidence="2 3">
    <name type="scientific">Butyrivibrio proteoclasticus</name>
    <dbReference type="NCBI Taxonomy" id="43305"/>
    <lineage>
        <taxon>Bacteria</taxon>
        <taxon>Bacillati</taxon>
        <taxon>Bacillota</taxon>
        <taxon>Clostridia</taxon>
        <taxon>Lachnospirales</taxon>
        <taxon>Lachnospiraceae</taxon>
        <taxon>Butyrivibrio</taxon>
    </lineage>
</organism>
<dbReference type="InterPro" id="IPR014966">
    <property type="entry name" value="FRG-dom"/>
</dbReference>
<name>A0A1I5VI73_9FIRM</name>
<dbReference type="RefSeq" id="WP_074888957.1">
    <property type="nucleotide sequence ID" value="NZ_FOXO01000017.1"/>
</dbReference>
<evidence type="ECO:0000259" key="1">
    <source>
        <dbReference type="SMART" id="SM00901"/>
    </source>
</evidence>
<dbReference type="AlphaFoldDB" id="A0A1I5VI73"/>
<keyword evidence="3" id="KW-1185">Reference proteome</keyword>
<evidence type="ECO:0000313" key="3">
    <source>
        <dbReference type="Proteomes" id="UP000182624"/>
    </source>
</evidence>
<protein>
    <submittedName>
        <fullName evidence="2">FRG domain-containing protein</fullName>
    </submittedName>
</protein>
<dbReference type="Proteomes" id="UP000182624">
    <property type="component" value="Unassembled WGS sequence"/>
</dbReference>
<reference evidence="3" key="1">
    <citation type="submission" date="2016-10" db="EMBL/GenBank/DDBJ databases">
        <authorList>
            <person name="Varghese N."/>
            <person name="Submissions S."/>
        </authorList>
    </citation>
    <scope>NUCLEOTIDE SEQUENCE [LARGE SCALE GENOMIC DNA]</scope>
    <source>
        <strain evidence="3">P18</strain>
    </source>
</reference>
<gene>
    <name evidence="2" type="ORF">SAMN04487928_11755</name>
</gene>
<dbReference type="EMBL" id="FOXO01000017">
    <property type="protein sequence ID" value="SFQ07179.1"/>
    <property type="molecule type" value="Genomic_DNA"/>
</dbReference>
<sequence>MESITVNSLEEYIEYIDKLPPDYTLSRGQEKDFSLLPSAMRCDEDGMKLYSKSLRKSFIEDFKINSAQYVDSSAMTNEYEWLVYAQHFGVPTCLLDFTYSHLVSVMFAVENAFKYEEDDEENSVIWILNPNKLNQMSIKRSEIVNVSYGDNKCLADIEYPCAITAKKSNPRIAAQNGLFVYFNEDKPLEEIEIANDCLKKIIIPHSCGKKILKSLFVMGMRFVDIYPELSSISKDILLKNKIREFYNMEENNE</sequence>
<feature type="domain" description="FRG" evidence="1">
    <location>
        <begin position="20"/>
        <end position="126"/>
    </location>
</feature>
<dbReference type="Pfam" id="PF08867">
    <property type="entry name" value="FRG"/>
    <property type="match status" value="1"/>
</dbReference>
<accession>A0A1I5VI73</accession>
<proteinExistence type="predicted"/>
<dbReference type="SMART" id="SM00901">
    <property type="entry name" value="FRG"/>
    <property type="match status" value="1"/>
</dbReference>